<dbReference type="AlphaFoldDB" id="A0A2I6SI40"/>
<dbReference type="Pfam" id="PF00887">
    <property type="entry name" value="ACBP"/>
    <property type="match status" value="1"/>
</dbReference>
<evidence type="ECO:0000259" key="4">
    <source>
        <dbReference type="PROSITE" id="PS51228"/>
    </source>
</evidence>
<keyword evidence="2" id="KW-0446">Lipid-binding</keyword>
<dbReference type="InterPro" id="IPR014352">
    <property type="entry name" value="FERM/acyl-CoA-bd_prot_sf"/>
</dbReference>
<dbReference type="GO" id="GO:0006631">
    <property type="term" value="P:fatty acid metabolic process"/>
    <property type="evidence" value="ECO:0007669"/>
    <property type="project" value="TreeGrafter"/>
</dbReference>
<dbReference type="PANTHER" id="PTHR23310:SF122">
    <property type="entry name" value="ACYL-COA-BINDING DOMAIN-CONTAINING PROTEIN 3"/>
    <property type="match status" value="1"/>
</dbReference>
<dbReference type="PROSITE" id="PS51228">
    <property type="entry name" value="ACB_2"/>
    <property type="match status" value="1"/>
</dbReference>
<name>A0A2I6SI40_HEVBR</name>
<dbReference type="InterPro" id="IPR000582">
    <property type="entry name" value="Acyl-CoA-binding_protein"/>
</dbReference>
<proteinExistence type="evidence at transcript level"/>
<comment type="similarity">
    <text evidence="1">Belongs to the ACBP family.</text>
</comment>
<feature type="region of interest" description="Disordered" evidence="3">
    <location>
        <begin position="335"/>
        <end position="388"/>
    </location>
</feature>
<accession>A0A2I6SI40</accession>
<evidence type="ECO:0000256" key="3">
    <source>
        <dbReference type="SAM" id="MobiDB-lite"/>
    </source>
</evidence>
<feature type="domain" description="ACB" evidence="4">
    <location>
        <begin position="241"/>
        <end position="331"/>
    </location>
</feature>
<dbReference type="PRINTS" id="PR00689">
    <property type="entry name" value="ACOABINDINGP"/>
</dbReference>
<organism evidence="5">
    <name type="scientific">Hevea brasiliensis</name>
    <name type="common">Para rubber tree</name>
    <name type="synonym">Siphonia brasiliensis</name>
    <dbReference type="NCBI Taxonomy" id="3981"/>
    <lineage>
        <taxon>Eukaryota</taxon>
        <taxon>Viridiplantae</taxon>
        <taxon>Streptophyta</taxon>
        <taxon>Embryophyta</taxon>
        <taxon>Tracheophyta</taxon>
        <taxon>Spermatophyta</taxon>
        <taxon>Magnoliopsida</taxon>
        <taxon>eudicotyledons</taxon>
        <taxon>Gunneridae</taxon>
        <taxon>Pentapetalae</taxon>
        <taxon>rosids</taxon>
        <taxon>fabids</taxon>
        <taxon>Malpighiales</taxon>
        <taxon>Euphorbiaceae</taxon>
        <taxon>Crotonoideae</taxon>
        <taxon>Micrandreae</taxon>
        <taxon>Hevea</taxon>
    </lineage>
</organism>
<evidence type="ECO:0000313" key="5">
    <source>
        <dbReference type="EMBL" id="AUO17242.1"/>
    </source>
</evidence>
<protein>
    <submittedName>
        <fullName evidence="5">Acyl-CoA-binding domain-containing protein 4</fullName>
    </submittedName>
</protein>
<evidence type="ECO:0000256" key="2">
    <source>
        <dbReference type="ARBA" id="ARBA00023121"/>
    </source>
</evidence>
<reference evidence="5" key="1">
    <citation type="journal article" date="2018" name="BMC Genomics">
        <title>Acyl-CoA-binding protein family members in laticifers are possibly involved in lipid and latex metabolism of Hevea brasiliensis (the Para rubber tree).</title>
        <authorList>
            <person name="Nie Z."/>
            <person name="Wang Y."/>
            <person name="Wu C."/>
            <person name="Li Y."/>
            <person name="Kang G."/>
            <person name="Qin H."/>
            <person name="Zeng R."/>
        </authorList>
    </citation>
    <scope>NUCLEOTIDE SEQUENCE</scope>
</reference>
<dbReference type="GO" id="GO:0000062">
    <property type="term" value="F:fatty-acyl-CoA binding"/>
    <property type="evidence" value="ECO:0007669"/>
    <property type="project" value="InterPro"/>
</dbReference>
<dbReference type="SUPFAM" id="SSF47027">
    <property type="entry name" value="Acyl-CoA binding protein"/>
    <property type="match status" value="1"/>
</dbReference>
<dbReference type="Gene3D" id="1.20.80.10">
    <property type="match status" value="1"/>
</dbReference>
<feature type="compositionally biased region" description="Basic and acidic residues" evidence="3">
    <location>
        <begin position="364"/>
        <end position="381"/>
    </location>
</feature>
<sequence length="388" mass="42871">MELLQELFLTAVVAVLFSFLIAKLVSIAMAGGDSSRDSQLSKSQIIDQNENISGYVDDSISEDLQHFESLKVQGFKSEKRVEFVEEGSQKVDEFVGEPVEVEKVGELVNRDEAIETECLQLPRKSTEEGLKVEEESSEDMLGKRVADIKLNREVGVILADDTNAIEQSDEVIEGRVFHDNLLKENREIESIGVEFSVEKDVIEESEEIRVVESGEKQKAQVKKIDIDSDEDDWEGIERSELEQVFAKAAKFVEFGDKDGGLTSLGNDVQMELYGLHKVATEGPCREQPPMALKVAARAKWNAWQRLGNMNQEVAMEQYIALVSYKVPGWMEDKSTVGGGPGSSEAAKTGVVASALSTSPSHHPNIAEERNPEVLPDIEKNDLTGGPNL</sequence>
<dbReference type="InterPro" id="IPR035984">
    <property type="entry name" value="Acyl-CoA-binding_sf"/>
</dbReference>
<dbReference type="PANTHER" id="PTHR23310">
    <property type="entry name" value="ACYL-COA-BINDING PROTEIN, ACBP"/>
    <property type="match status" value="1"/>
</dbReference>
<dbReference type="EMBL" id="KY934266">
    <property type="protein sequence ID" value="AUO17242.1"/>
    <property type="molecule type" value="mRNA"/>
</dbReference>
<evidence type="ECO:0000256" key="1">
    <source>
        <dbReference type="ARBA" id="ARBA00005567"/>
    </source>
</evidence>